<name>A0A0B2QR26_GLYSO</name>
<proteinExistence type="predicted"/>
<dbReference type="InterPro" id="IPR006514">
    <property type="entry name" value="IRX15/GXM/AGM"/>
</dbReference>
<accession>A0A0B2QR26</accession>
<evidence type="ECO:0000256" key="3">
    <source>
        <dbReference type="ARBA" id="ARBA00022989"/>
    </source>
</evidence>
<organism evidence="5">
    <name type="scientific">Glycine soja</name>
    <name type="common">Wild soybean</name>
    <dbReference type="NCBI Taxonomy" id="3848"/>
    <lineage>
        <taxon>Eukaryota</taxon>
        <taxon>Viridiplantae</taxon>
        <taxon>Streptophyta</taxon>
        <taxon>Embryophyta</taxon>
        <taxon>Tracheophyta</taxon>
        <taxon>Spermatophyta</taxon>
        <taxon>Magnoliopsida</taxon>
        <taxon>eudicotyledons</taxon>
        <taxon>Gunneridae</taxon>
        <taxon>Pentapetalae</taxon>
        <taxon>rosids</taxon>
        <taxon>fabids</taxon>
        <taxon>Fabales</taxon>
        <taxon>Fabaceae</taxon>
        <taxon>Papilionoideae</taxon>
        <taxon>50 kb inversion clade</taxon>
        <taxon>NPAAA clade</taxon>
        <taxon>indigoferoid/millettioid clade</taxon>
        <taxon>Phaseoleae</taxon>
        <taxon>Glycine</taxon>
        <taxon>Glycine subgen. Soja</taxon>
    </lineage>
</organism>
<sequence>MMKNRYPLPERRWFVAMAVVGLIATAMSATRSEPRKPRGPEVGRALPHAATRREGASHLVPLRTFVFSHEGVPARQQACKLTLENLPDKVYETDWDRIMIDASKGYFAEAPARMAAVFSAAVMARNRKGSGVTHVFLHDVDRKVEKVYAEEFLCRKNLVKGVGRLWHFQIPPSNDTHASRFC</sequence>
<keyword evidence="4" id="KW-0472">Membrane</keyword>
<dbReference type="EMBL" id="KN655735">
    <property type="protein sequence ID" value="KHN24061.1"/>
    <property type="molecule type" value="Genomic_DNA"/>
</dbReference>
<reference evidence="5" key="1">
    <citation type="submission" date="2014-07" db="EMBL/GenBank/DDBJ databases">
        <title>Identification of a novel salt tolerance gene in wild soybean by whole-genome sequencing.</title>
        <authorList>
            <person name="Lam H.-M."/>
            <person name="Qi X."/>
            <person name="Li M.-W."/>
            <person name="Liu X."/>
            <person name="Xie M."/>
            <person name="Ni M."/>
            <person name="Xu X."/>
        </authorList>
    </citation>
    <scope>NUCLEOTIDE SEQUENCE [LARGE SCALE GENOMIC DNA]</scope>
    <source>
        <tissue evidence="5">Root</tissue>
    </source>
</reference>
<evidence type="ECO:0000256" key="2">
    <source>
        <dbReference type="ARBA" id="ARBA00022692"/>
    </source>
</evidence>
<evidence type="ECO:0000256" key="4">
    <source>
        <dbReference type="ARBA" id="ARBA00023136"/>
    </source>
</evidence>
<evidence type="ECO:0000256" key="1">
    <source>
        <dbReference type="ARBA" id="ARBA00004194"/>
    </source>
</evidence>
<dbReference type="PANTHER" id="PTHR31444">
    <property type="entry name" value="OS11G0490100 PROTEIN"/>
    <property type="match status" value="1"/>
</dbReference>
<keyword evidence="2" id="KW-0812">Transmembrane</keyword>
<dbReference type="Proteomes" id="UP000053555">
    <property type="component" value="Unassembled WGS sequence"/>
</dbReference>
<gene>
    <name evidence="5" type="ORF">glysoja_025234</name>
</gene>
<dbReference type="AlphaFoldDB" id="A0A0B2QR26"/>
<comment type="subcellular location">
    <subcellularLocation>
        <location evidence="1">Golgi apparatus membrane</location>
        <topology evidence="1">Single-pass membrane protein</topology>
    </subcellularLocation>
</comment>
<dbReference type="GO" id="GO:0000139">
    <property type="term" value="C:Golgi membrane"/>
    <property type="evidence" value="ECO:0007669"/>
    <property type="project" value="UniProtKB-SubCell"/>
</dbReference>
<dbReference type="Pfam" id="PF21729">
    <property type="entry name" value="IRX15_IRX15L_GXM"/>
    <property type="match status" value="1"/>
</dbReference>
<dbReference type="GO" id="GO:0045492">
    <property type="term" value="P:xylan biosynthetic process"/>
    <property type="evidence" value="ECO:0007669"/>
    <property type="project" value="InterPro"/>
</dbReference>
<protein>
    <submittedName>
        <fullName evidence="5">Uncharacterized protein</fullName>
    </submittedName>
</protein>
<evidence type="ECO:0000313" key="5">
    <source>
        <dbReference type="EMBL" id="KHN24061.1"/>
    </source>
</evidence>
<keyword evidence="3" id="KW-1133">Transmembrane helix</keyword>